<accession>A0AAD9L7D4</accession>
<comment type="caution">
    <text evidence="2">The sequence shown here is derived from an EMBL/GenBank/DDBJ whole genome shotgun (WGS) entry which is preliminary data.</text>
</comment>
<name>A0AAD9L7D4_PAPLA</name>
<gene>
    <name evidence="2" type="ORF">DB88DRAFT_480654</name>
</gene>
<dbReference type="PANTHER" id="PTHR30255:SF2">
    <property type="entry name" value="SINGLE-STRANDED-DNA-SPECIFIC EXONUCLEASE RECJ"/>
    <property type="match status" value="1"/>
</dbReference>
<feature type="region of interest" description="Disordered" evidence="1">
    <location>
        <begin position="406"/>
        <end position="434"/>
    </location>
</feature>
<dbReference type="PANTHER" id="PTHR30255">
    <property type="entry name" value="SINGLE-STRANDED-DNA-SPECIFIC EXONUCLEASE RECJ"/>
    <property type="match status" value="1"/>
</dbReference>
<evidence type="ECO:0000313" key="2">
    <source>
        <dbReference type="EMBL" id="KAK1926090.1"/>
    </source>
</evidence>
<dbReference type="Gene3D" id="3.90.1640.30">
    <property type="match status" value="1"/>
</dbReference>
<dbReference type="Proteomes" id="UP001182556">
    <property type="component" value="Unassembled WGS sequence"/>
</dbReference>
<dbReference type="AlphaFoldDB" id="A0AAD9L7D4"/>
<reference evidence="2" key="1">
    <citation type="submission" date="2023-02" db="EMBL/GenBank/DDBJ databases">
        <title>Identification and recombinant expression of a fungal hydrolase from Papiliotrema laurentii that hydrolyzes apple cutin and clears colloidal polyester polyurethane.</title>
        <authorList>
            <consortium name="DOE Joint Genome Institute"/>
            <person name="Roman V.A."/>
            <person name="Bojanowski C."/>
            <person name="Crable B.R."/>
            <person name="Wagner D.N."/>
            <person name="Hung C.S."/>
            <person name="Nadeau L.J."/>
            <person name="Schratz L."/>
            <person name="Haridas S."/>
            <person name="Pangilinan J."/>
            <person name="Lipzen A."/>
            <person name="Na H."/>
            <person name="Yan M."/>
            <person name="Ng V."/>
            <person name="Grigoriev I.V."/>
            <person name="Spatafora J.W."/>
            <person name="Barlow D."/>
            <person name="Biffinger J."/>
            <person name="Kelley-Loughnane N."/>
            <person name="Varaljay V.A."/>
            <person name="Crookes-Goodson W.J."/>
        </authorList>
    </citation>
    <scope>NUCLEOTIDE SEQUENCE</scope>
    <source>
        <strain evidence="2">5307AH</strain>
    </source>
</reference>
<evidence type="ECO:0000313" key="3">
    <source>
        <dbReference type="Proteomes" id="UP001182556"/>
    </source>
</evidence>
<proteinExistence type="predicted"/>
<keyword evidence="3" id="KW-1185">Reference proteome</keyword>
<dbReference type="InterPro" id="IPR051673">
    <property type="entry name" value="SSDNA_exonuclease_RecJ"/>
</dbReference>
<protein>
    <submittedName>
        <fullName evidence="2">DHH phosphoesterase</fullName>
    </submittedName>
</protein>
<dbReference type="InterPro" id="IPR038763">
    <property type="entry name" value="DHH_sf"/>
</dbReference>
<dbReference type="EMBL" id="JAODAN010000002">
    <property type="protein sequence ID" value="KAK1926090.1"/>
    <property type="molecule type" value="Genomic_DNA"/>
</dbReference>
<evidence type="ECO:0000256" key="1">
    <source>
        <dbReference type="SAM" id="MobiDB-lite"/>
    </source>
</evidence>
<organism evidence="2 3">
    <name type="scientific">Papiliotrema laurentii</name>
    <name type="common">Cryptococcus laurentii</name>
    <dbReference type="NCBI Taxonomy" id="5418"/>
    <lineage>
        <taxon>Eukaryota</taxon>
        <taxon>Fungi</taxon>
        <taxon>Dikarya</taxon>
        <taxon>Basidiomycota</taxon>
        <taxon>Agaricomycotina</taxon>
        <taxon>Tremellomycetes</taxon>
        <taxon>Tremellales</taxon>
        <taxon>Rhynchogastremaceae</taxon>
        <taxon>Papiliotrema</taxon>
    </lineage>
</organism>
<dbReference type="SUPFAM" id="SSF64182">
    <property type="entry name" value="DHH phosphoesterases"/>
    <property type="match status" value="1"/>
</dbReference>
<sequence>MPVKRSASIESPIVKRRRHTSSFDDAEDRWADWPAPRNAMLAARRFLTDIVENQHSVLIVPDKDADGLSAGTMLHRILTVKGLPAHKIAVHHLSKGNNVHSDVELERMAEYRADRVVVLDQGSRPGRALLPGTPTLIIDHHMSDSWPADSVVLSACHSPPIATTSLLTYSLLKHLHPRMGDDEDWRAVIGVYGDLGPSVAKWGQEPWPSALGDTVKRHGSKCLSDAVSAINAPRRTAEYNVPKAWQILLEAIGPRDVSQNAFLKLCKLDVGAETNKWNRQAPQFSGDGRVALIIIDSGFQIHPVIATRWAGTLGRKSGKLRMIMCANKGYNPDPSRISFSCRIPSNLRKLSDDERPNLIELLKSYGDAVPGFSEAVGGDFARGHKEATGGIIPLSQFERLTEAMGIGQPRPKNQTTSPKDSNRSIGEFFKPVKR</sequence>